<dbReference type="EMBL" id="JACJRF010000022">
    <property type="protein sequence ID" value="MBD2345297.1"/>
    <property type="molecule type" value="Genomic_DNA"/>
</dbReference>
<feature type="transmembrane region" description="Helical" evidence="3">
    <location>
        <begin position="31"/>
        <end position="51"/>
    </location>
</feature>
<dbReference type="RefSeq" id="WP_190407739.1">
    <property type="nucleotide sequence ID" value="NZ_JACJRF010000022.1"/>
</dbReference>
<keyword evidence="3" id="KW-0472">Membrane</keyword>
<comment type="caution">
    <text evidence="5">The sequence shown here is derived from an EMBL/GenBank/DDBJ whole genome shotgun (WGS) entry which is preliminary data.</text>
</comment>
<reference evidence="5 6" key="1">
    <citation type="journal article" date="2020" name="ISME J.">
        <title>Comparative genomics reveals insights into cyanobacterial evolution and habitat adaptation.</title>
        <authorList>
            <person name="Chen M.Y."/>
            <person name="Teng W.K."/>
            <person name="Zhao L."/>
            <person name="Hu C.X."/>
            <person name="Zhou Y.K."/>
            <person name="Han B.P."/>
            <person name="Song L.R."/>
            <person name="Shu W.S."/>
        </authorList>
    </citation>
    <scope>NUCLEOTIDE SEQUENCE [LARGE SCALE GENOMIC DNA]</scope>
    <source>
        <strain evidence="5 6">FACHB-260</strain>
    </source>
</reference>
<name>A0ABR8CSY5_9NOST</name>
<comment type="cofactor">
    <cofactor evidence="1">
        <name>Fe(2+)</name>
        <dbReference type="ChEBI" id="CHEBI:29033"/>
    </cofactor>
</comment>
<keyword evidence="3" id="KW-1133">Transmembrane helix</keyword>
<dbReference type="InterPro" id="IPR005804">
    <property type="entry name" value="FA_desaturase_dom"/>
</dbReference>
<accession>A0ABR8CSY5</accession>
<dbReference type="InterPro" id="IPR054681">
    <property type="entry name" value="CrtW-like"/>
</dbReference>
<dbReference type="PANTHER" id="PTHR12879:SF8">
    <property type="entry name" value="SPHINGOLIPID DELTA(4)-DESATURASE DES1"/>
    <property type="match status" value="1"/>
</dbReference>
<protein>
    <submittedName>
        <fullName evidence="5">Fatty acid desaturase</fullName>
    </submittedName>
</protein>
<dbReference type="NCBIfam" id="NF045690">
    <property type="entry name" value="BCarotKetCrtW"/>
    <property type="match status" value="1"/>
</dbReference>
<gene>
    <name evidence="5" type="ORF">H6G18_14230</name>
</gene>
<dbReference type="CDD" id="cd03513">
    <property type="entry name" value="CrtW_beta-carotene-ketolase"/>
    <property type="match status" value="1"/>
</dbReference>
<dbReference type="PANTHER" id="PTHR12879">
    <property type="entry name" value="SPHINGOLIPID DELTA 4 DESATURASE/C-4 HYDROXYLASE PROTEIN DES2"/>
    <property type="match status" value="1"/>
</dbReference>
<sequence>MVQCQPSSLHSKKLVLLTSIIRDEKSLNKGIIIGGFILCLWAVSLIILLSLDTSIIHVFLLGIAMLWQTFLYTGLFITAHDAMHGVVYPKNANINNFIGKLALLLYGLFPYKELLKKHWLHHRHPGSELDPDYCNAHPQNFFLWYFHFMKSYWRWTQLFGLVMIFHLLKNLFNIPENNLIIFWIIPSILSSVQLFYFGTFLPHKKVEGGYTNSHCARSIALPLFWSFIACYHFGYHKEHHEYPQLPWWKLPAIYKISLDIS</sequence>
<keyword evidence="6" id="KW-1185">Reference proteome</keyword>
<feature type="transmembrane region" description="Helical" evidence="3">
    <location>
        <begin position="58"/>
        <end position="77"/>
    </location>
</feature>
<feature type="transmembrane region" description="Helical" evidence="3">
    <location>
        <begin position="180"/>
        <end position="202"/>
    </location>
</feature>
<evidence type="ECO:0000256" key="3">
    <source>
        <dbReference type="SAM" id="Phobius"/>
    </source>
</evidence>
<dbReference type="Proteomes" id="UP000607281">
    <property type="component" value="Unassembled WGS sequence"/>
</dbReference>
<evidence type="ECO:0000256" key="2">
    <source>
        <dbReference type="ARBA" id="ARBA00008749"/>
    </source>
</evidence>
<keyword evidence="3" id="KW-0812">Transmembrane</keyword>
<evidence type="ECO:0000313" key="5">
    <source>
        <dbReference type="EMBL" id="MBD2345297.1"/>
    </source>
</evidence>
<feature type="domain" description="Fatty acid desaturase" evidence="4">
    <location>
        <begin position="155"/>
        <end position="256"/>
    </location>
</feature>
<organism evidence="5 6">
    <name type="scientific">Anabaena subtropica FACHB-260</name>
    <dbReference type="NCBI Taxonomy" id="2692884"/>
    <lineage>
        <taxon>Bacteria</taxon>
        <taxon>Bacillati</taxon>
        <taxon>Cyanobacteriota</taxon>
        <taxon>Cyanophyceae</taxon>
        <taxon>Nostocales</taxon>
        <taxon>Nostocaceae</taxon>
        <taxon>Anabaena</taxon>
    </lineage>
</organism>
<feature type="transmembrane region" description="Helical" evidence="3">
    <location>
        <begin position="214"/>
        <end position="234"/>
    </location>
</feature>
<comment type="similarity">
    <text evidence="2">Belongs to the fatty acid desaturase type 2 family.</text>
</comment>
<evidence type="ECO:0000256" key="1">
    <source>
        <dbReference type="ARBA" id="ARBA00001954"/>
    </source>
</evidence>
<dbReference type="Pfam" id="PF00487">
    <property type="entry name" value="FA_desaturase"/>
    <property type="match status" value="1"/>
</dbReference>
<feature type="transmembrane region" description="Helical" evidence="3">
    <location>
        <begin position="152"/>
        <end position="168"/>
    </location>
</feature>
<proteinExistence type="inferred from homology"/>
<evidence type="ECO:0000259" key="4">
    <source>
        <dbReference type="Pfam" id="PF00487"/>
    </source>
</evidence>
<evidence type="ECO:0000313" key="6">
    <source>
        <dbReference type="Proteomes" id="UP000607281"/>
    </source>
</evidence>